<evidence type="ECO:0000256" key="10">
    <source>
        <dbReference type="ARBA" id="ARBA00023145"/>
    </source>
</evidence>
<dbReference type="GO" id="GO:0008234">
    <property type="term" value="F:cysteine-type peptidase activity"/>
    <property type="evidence" value="ECO:0007669"/>
    <property type="project" value="UniProtKB-KW"/>
</dbReference>
<dbReference type="PANTHER" id="PTHR12411">
    <property type="entry name" value="CYSTEINE PROTEASE FAMILY C1-RELATED"/>
    <property type="match status" value="1"/>
</dbReference>
<gene>
    <name evidence="20" type="primary">Dpp1</name>
</gene>
<evidence type="ECO:0000256" key="2">
    <source>
        <dbReference type="ARBA" id="ARBA00001923"/>
    </source>
</evidence>
<evidence type="ECO:0000256" key="13">
    <source>
        <dbReference type="ARBA" id="ARBA00023214"/>
    </source>
</evidence>
<evidence type="ECO:0000256" key="11">
    <source>
        <dbReference type="ARBA" id="ARBA00023157"/>
    </source>
</evidence>
<evidence type="ECO:0000256" key="12">
    <source>
        <dbReference type="ARBA" id="ARBA00023180"/>
    </source>
</evidence>
<dbReference type="Gene3D" id="3.90.70.10">
    <property type="entry name" value="Cysteine proteinases"/>
    <property type="match status" value="1"/>
</dbReference>
<evidence type="ECO:0000313" key="20">
    <source>
        <dbReference type="EMBL" id="CAB3239847.1"/>
    </source>
</evidence>
<evidence type="ECO:0000256" key="14">
    <source>
        <dbReference type="ARBA" id="ARBA00029762"/>
    </source>
</evidence>
<dbReference type="Gene3D" id="2.40.128.80">
    <property type="entry name" value="Cathepsin C, exclusion domain"/>
    <property type="match status" value="1"/>
</dbReference>
<proteinExistence type="evidence at transcript level"/>
<dbReference type="EC" id="3.4.14.1" evidence="5"/>
<comment type="subunit">
    <text evidence="4">Tetramer of heterotrimers consisting of exclusion domain, heavy- and light chains.</text>
</comment>
<name>A0A6F9DBW1_9ASCI</name>
<dbReference type="EMBL" id="LR784638">
    <property type="protein sequence ID" value="CAB3239847.1"/>
    <property type="molecule type" value="mRNA"/>
</dbReference>
<dbReference type="PROSITE" id="PS00640">
    <property type="entry name" value="THIOL_PROTEASE_ASN"/>
    <property type="match status" value="1"/>
</dbReference>
<evidence type="ECO:0000256" key="8">
    <source>
        <dbReference type="ARBA" id="ARBA00022801"/>
    </source>
</evidence>
<dbReference type="Pfam" id="PF08773">
    <property type="entry name" value="CathepsinC_exc"/>
    <property type="match status" value="1"/>
</dbReference>
<dbReference type="InterPro" id="IPR038765">
    <property type="entry name" value="Papain-like_cys_pep_sf"/>
</dbReference>
<comment type="catalytic activity">
    <reaction evidence="1">
        <text>Release of an N-terminal dipeptide, Xaa-Yaa-|-Zaa-, except when Xaa is Arg or Lys, or Yaa or Zaa is Pro.</text>
        <dbReference type="EC" id="3.4.14.1"/>
    </reaction>
</comment>
<dbReference type="InterPro" id="IPR000668">
    <property type="entry name" value="Peptidase_C1A_C"/>
</dbReference>
<evidence type="ECO:0000256" key="17">
    <source>
        <dbReference type="ARBA" id="ARBA00032961"/>
    </source>
</evidence>
<evidence type="ECO:0000256" key="4">
    <source>
        <dbReference type="ARBA" id="ARBA00011610"/>
    </source>
</evidence>
<dbReference type="PROSITE" id="PS00639">
    <property type="entry name" value="THIOL_PROTEASE_HIS"/>
    <property type="match status" value="1"/>
</dbReference>
<dbReference type="Pfam" id="PF00112">
    <property type="entry name" value="Peptidase_C1"/>
    <property type="match status" value="1"/>
</dbReference>
<sequence>MVIPFTLSSYNTAVKENDKQIGTFNLIYNQGFEVTVAYRKLFAFFEWKTMDKSQSIFWCNRTMYGWSHDLLGNDWACFIAVKQAPKLPGQEFQMANWKGNIVPNQYSSPEVEKVLQLPYKNDLKFIEKLNQAQNSWKAASYPELSTMTYEQVLRRSGYGNGRIVRPTHVKELDAAKQAYIKAKLPESFDWRKVNNQDFVSPVRNQGQCGSCYAFASMGMLEARVRIMTNNTQTPVFSPQEVVSCSQYAQGCEGGFPYLIAGKYAQDFGVVEEHCYPYEGKDTPTCSMAIKNCKRHYVEKYEYVGGYYGACSEAKMMEDLVAYGPMAVAIEVYPDFQQYKSGIYHHVTSVDQSSVTEGFNPFELTNHAVLVVGYGADQKTGEKYWIVKNSWGEAWGENGFVRIRRGTDEIAIESLAQQSFPIPQLQ</sequence>
<keyword evidence="10" id="KW-0865">Zymogen</keyword>
<evidence type="ECO:0000259" key="19">
    <source>
        <dbReference type="SMART" id="SM00645"/>
    </source>
</evidence>
<evidence type="ECO:0000256" key="9">
    <source>
        <dbReference type="ARBA" id="ARBA00022807"/>
    </source>
</evidence>
<dbReference type="SMART" id="SM00645">
    <property type="entry name" value="Pept_C1"/>
    <property type="match status" value="1"/>
</dbReference>
<keyword evidence="9" id="KW-0788">Thiol protease</keyword>
<evidence type="ECO:0000256" key="7">
    <source>
        <dbReference type="ARBA" id="ARBA00022670"/>
    </source>
</evidence>
<accession>A0A6F9DBW1</accession>
<evidence type="ECO:0000256" key="16">
    <source>
        <dbReference type="ARBA" id="ARBA00030778"/>
    </source>
</evidence>
<evidence type="ECO:0000256" key="5">
    <source>
        <dbReference type="ARBA" id="ARBA00012059"/>
    </source>
</evidence>
<dbReference type="InterPro" id="IPR036496">
    <property type="entry name" value="CathepsinC_exc_dom_sf"/>
</dbReference>
<dbReference type="PRINTS" id="PR00705">
    <property type="entry name" value="PAPAIN"/>
</dbReference>
<evidence type="ECO:0000256" key="15">
    <source>
        <dbReference type="ARBA" id="ARBA00029779"/>
    </source>
</evidence>
<comment type="similarity">
    <text evidence="3">Belongs to the peptidase C1 family.</text>
</comment>
<evidence type="ECO:0000256" key="3">
    <source>
        <dbReference type="ARBA" id="ARBA00008455"/>
    </source>
</evidence>
<dbReference type="PROSITE" id="PS00139">
    <property type="entry name" value="THIOL_PROTEASE_CYS"/>
    <property type="match status" value="1"/>
</dbReference>
<comment type="cofactor">
    <cofactor evidence="2">
        <name>chloride</name>
        <dbReference type="ChEBI" id="CHEBI:17996"/>
    </cofactor>
</comment>
<dbReference type="InterPro" id="IPR025661">
    <property type="entry name" value="Pept_asp_AS"/>
</dbReference>
<feature type="domain" description="Peptidase C1A papain C-terminal" evidence="19">
    <location>
        <begin position="184"/>
        <end position="419"/>
    </location>
</feature>
<organism evidence="20">
    <name type="scientific">Phallusia mammillata</name>
    <dbReference type="NCBI Taxonomy" id="59560"/>
    <lineage>
        <taxon>Eukaryota</taxon>
        <taxon>Metazoa</taxon>
        <taxon>Chordata</taxon>
        <taxon>Tunicata</taxon>
        <taxon>Ascidiacea</taxon>
        <taxon>Phlebobranchia</taxon>
        <taxon>Ascidiidae</taxon>
        <taxon>Phallusia</taxon>
    </lineage>
</organism>
<keyword evidence="11" id="KW-1015">Disulfide bond</keyword>
<protein>
    <recommendedName>
        <fullName evidence="6">Dipeptidyl peptidase 1</fullName>
        <ecNumber evidence="5">3.4.14.1</ecNumber>
    </recommendedName>
    <alternativeName>
        <fullName evidence="15">Cathepsin C</fullName>
    </alternativeName>
    <alternativeName>
        <fullName evidence="14">Cathepsin J</fullName>
    </alternativeName>
    <alternativeName>
        <fullName evidence="17">Dipeptidyl peptidase I</fullName>
    </alternativeName>
    <alternativeName>
        <fullName evidence="16">Dipeptidyl transferase</fullName>
    </alternativeName>
</protein>
<dbReference type="GO" id="GO:0008239">
    <property type="term" value="F:dipeptidyl-peptidase activity"/>
    <property type="evidence" value="ECO:0007669"/>
    <property type="project" value="UniProtKB-EC"/>
</dbReference>
<evidence type="ECO:0000256" key="6">
    <source>
        <dbReference type="ARBA" id="ARBA00014709"/>
    </source>
</evidence>
<keyword evidence="13" id="KW-0868">Chloride</keyword>
<dbReference type="SUPFAM" id="SSF75001">
    <property type="entry name" value="Dipeptidyl peptidase I (cathepsin C), exclusion domain"/>
    <property type="match status" value="1"/>
</dbReference>
<keyword evidence="8" id="KW-0378">Hydrolase</keyword>
<keyword evidence="12" id="KW-0325">Glycoprotein</keyword>
<dbReference type="SUPFAM" id="SSF54001">
    <property type="entry name" value="Cysteine proteinases"/>
    <property type="match status" value="1"/>
</dbReference>
<dbReference type="InterPro" id="IPR025660">
    <property type="entry name" value="Pept_his_AS"/>
</dbReference>
<dbReference type="InterPro" id="IPR039412">
    <property type="entry name" value="CatC"/>
</dbReference>
<evidence type="ECO:0000256" key="18">
    <source>
        <dbReference type="ARBA" id="ARBA00045556"/>
    </source>
</evidence>
<dbReference type="CDD" id="cd02621">
    <property type="entry name" value="Peptidase_C1A_CathepsinC"/>
    <property type="match status" value="1"/>
</dbReference>
<dbReference type="InterPro" id="IPR013128">
    <property type="entry name" value="Peptidase_C1A"/>
</dbReference>
<evidence type="ECO:0000256" key="1">
    <source>
        <dbReference type="ARBA" id="ARBA00000738"/>
    </source>
</evidence>
<dbReference type="GO" id="GO:0006508">
    <property type="term" value="P:proteolysis"/>
    <property type="evidence" value="ECO:0007669"/>
    <property type="project" value="UniProtKB-KW"/>
</dbReference>
<keyword evidence="7" id="KW-0645">Protease</keyword>
<reference evidence="20" key="1">
    <citation type="submission" date="2020-04" db="EMBL/GenBank/DDBJ databases">
        <authorList>
            <person name="Neveu A P."/>
        </authorList>
    </citation>
    <scope>NUCLEOTIDE SEQUENCE</scope>
    <source>
        <tissue evidence="20">Whole embryo</tissue>
    </source>
</reference>
<dbReference type="AlphaFoldDB" id="A0A6F9DBW1"/>
<dbReference type="InterPro" id="IPR000169">
    <property type="entry name" value="Pept_cys_AS"/>
</dbReference>
<dbReference type="InterPro" id="IPR014882">
    <property type="entry name" value="CathepsinC_exc"/>
</dbReference>
<comment type="function">
    <text evidence="18">Thiol protease. Has dipeptidylpeptidase activity. Active against a broad range of dipeptide substrates composed of both polar and hydrophobic amino acids. Proline cannot occupy the P1 position and arginine cannot occupy the P2 position of the substrate. Can act as both an exopeptidase and endopeptidase. Activates serine proteases such as elastase, cathepsin G and granzymes A and B.</text>
</comment>